<dbReference type="InterPro" id="IPR029063">
    <property type="entry name" value="SAM-dependent_MTases_sf"/>
</dbReference>
<dbReference type="SUPFAM" id="SSF53335">
    <property type="entry name" value="S-adenosyl-L-methionine-dependent methyltransferases"/>
    <property type="match status" value="1"/>
</dbReference>
<name>A0A024HBY2_PSEKB</name>
<dbReference type="RefSeq" id="WP_043249066.1">
    <property type="nucleotide sequence ID" value="NZ_HG322950.1"/>
</dbReference>
<dbReference type="eggNOG" id="COG3315">
    <property type="taxonomic scope" value="Bacteria"/>
</dbReference>
<dbReference type="PANTHER" id="PTHR43619:SF2">
    <property type="entry name" value="S-ADENOSYL-L-METHIONINE-DEPENDENT METHYLTRANSFERASES SUPERFAMILY PROTEIN"/>
    <property type="match status" value="1"/>
</dbReference>
<dbReference type="AlphaFoldDB" id="A0A024HBY2"/>
<dbReference type="PATRIC" id="fig|1301098.3.peg.712"/>
<dbReference type="Pfam" id="PF04072">
    <property type="entry name" value="LCM"/>
    <property type="match status" value="1"/>
</dbReference>
<evidence type="ECO:0000256" key="2">
    <source>
        <dbReference type="ARBA" id="ARBA00022679"/>
    </source>
</evidence>
<protein>
    <recommendedName>
        <fullName evidence="5">Polyketide biosynthesis methyltransferase</fullName>
    </recommendedName>
</protein>
<dbReference type="Gene3D" id="3.40.50.150">
    <property type="entry name" value="Vaccinia Virus protein VP39"/>
    <property type="match status" value="1"/>
</dbReference>
<dbReference type="InterPro" id="IPR007213">
    <property type="entry name" value="Ppm1/Ppm2/Tcmp"/>
</dbReference>
<gene>
    <name evidence="3" type="ORF">PKB_0706</name>
</gene>
<dbReference type="KEGG" id="pkc:PKB_0706"/>
<evidence type="ECO:0000256" key="1">
    <source>
        <dbReference type="ARBA" id="ARBA00022603"/>
    </source>
</evidence>
<evidence type="ECO:0000313" key="4">
    <source>
        <dbReference type="Proteomes" id="UP000025241"/>
    </source>
</evidence>
<dbReference type="PANTHER" id="PTHR43619">
    <property type="entry name" value="S-ADENOSYL-L-METHIONINE-DEPENDENT METHYLTRANSFERASE YKTD-RELATED"/>
    <property type="match status" value="1"/>
</dbReference>
<organism evidence="3 4">
    <name type="scientific">Pseudomonas knackmussii (strain DSM 6978 / CCUG 54928 / LMG 23759 / B13)</name>
    <dbReference type="NCBI Taxonomy" id="1301098"/>
    <lineage>
        <taxon>Bacteria</taxon>
        <taxon>Pseudomonadati</taxon>
        <taxon>Pseudomonadota</taxon>
        <taxon>Gammaproteobacteria</taxon>
        <taxon>Pseudomonadales</taxon>
        <taxon>Pseudomonadaceae</taxon>
        <taxon>Pseudomonas</taxon>
    </lineage>
</organism>
<dbReference type="STRING" id="1301098.PKB_0706"/>
<keyword evidence="2" id="KW-0808">Transferase</keyword>
<reference evidence="3 4" key="2">
    <citation type="submission" date="2014-05" db="EMBL/GenBank/DDBJ databases">
        <title>Genome sequence of the 3-chlorobenzoate degrading bacterium Pseudomonas knackmussii B13 shows multiple evidence for horizontal gene transfer.</title>
        <authorList>
            <person name="Miyazaki R."/>
            <person name="Bertelli C."/>
            <person name="Falquet L."/>
            <person name="Robinson-Rechavi M."/>
            <person name="Gharib W."/>
            <person name="Roy S."/>
            <person name="Van der Meer J.R."/>
        </authorList>
    </citation>
    <scope>NUCLEOTIDE SEQUENCE [LARGE SCALE GENOMIC DNA]</scope>
    <source>
        <strain evidence="3 4">B13</strain>
    </source>
</reference>
<dbReference type="Proteomes" id="UP000025241">
    <property type="component" value="Chromosome I"/>
</dbReference>
<proteinExistence type="predicted"/>
<keyword evidence="4" id="KW-1185">Reference proteome</keyword>
<sequence>MTERVRADSAHITPSAHYTGYVWFRHQLAEPAFATAFGRWVHGCVTPINWGARLGFGLDIEDFLLQRHLLIDAQLRQAIEQRGATQVVEIACGLSPRGRRFRQRYPQLDYLEADLPPMAARKAALLDGQGWLDERHRVRSVDILAEDGPQSLSALFANLDRKRPLVVITEGLVNYFQRPLIEDFWTRLARVLADFPQATYLTELYPDLREHPRYRQIRWGVGLIGRLTRGGYPLHYRSEAEIAEAFRRCGFAAVDVLNPQEHSAELGLAQGRMPSLVRVIEART</sequence>
<evidence type="ECO:0008006" key="5">
    <source>
        <dbReference type="Google" id="ProtNLM"/>
    </source>
</evidence>
<evidence type="ECO:0000313" key="3">
    <source>
        <dbReference type="EMBL" id="CDF82074.1"/>
    </source>
</evidence>
<dbReference type="GO" id="GO:0032259">
    <property type="term" value="P:methylation"/>
    <property type="evidence" value="ECO:0007669"/>
    <property type="project" value="UniProtKB-KW"/>
</dbReference>
<accession>A0A024HBY2</accession>
<reference evidence="3 4" key="1">
    <citation type="submission" date="2013-03" db="EMBL/GenBank/DDBJ databases">
        <authorList>
            <person name="Linke B."/>
        </authorList>
    </citation>
    <scope>NUCLEOTIDE SEQUENCE [LARGE SCALE GENOMIC DNA]</scope>
    <source>
        <strain evidence="3 4">B13</strain>
    </source>
</reference>
<dbReference type="GO" id="GO:0008168">
    <property type="term" value="F:methyltransferase activity"/>
    <property type="evidence" value="ECO:0007669"/>
    <property type="project" value="UniProtKB-KW"/>
</dbReference>
<dbReference type="OrthoDB" id="7063113at2"/>
<keyword evidence="1" id="KW-0489">Methyltransferase</keyword>
<dbReference type="EMBL" id="HG322950">
    <property type="protein sequence ID" value="CDF82074.1"/>
    <property type="molecule type" value="Genomic_DNA"/>
</dbReference>
<dbReference type="HOGENOM" id="CLU_082645_0_0_6"/>